<dbReference type="Proteomes" id="UP001140074">
    <property type="component" value="Unassembled WGS sequence"/>
</dbReference>
<proteinExistence type="predicted"/>
<dbReference type="AlphaFoldDB" id="A0A9W8IGN4"/>
<keyword evidence="2" id="KW-1185">Reference proteome</keyword>
<comment type="caution">
    <text evidence="1">The sequence shown here is derived from an EMBL/GenBank/DDBJ whole genome shotgun (WGS) entry which is preliminary data.</text>
</comment>
<protein>
    <submittedName>
        <fullName evidence="1">Uncharacterized protein</fullName>
    </submittedName>
</protein>
<evidence type="ECO:0000313" key="1">
    <source>
        <dbReference type="EMBL" id="KAJ2861181.1"/>
    </source>
</evidence>
<dbReference type="EMBL" id="JANBUY010000241">
    <property type="protein sequence ID" value="KAJ2861181.1"/>
    <property type="molecule type" value="Genomic_DNA"/>
</dbReference>
<accession>A0A9W8IGN4</accession>
<sequence length="230" mass="26299">MHYVRVELNFDSEPNFFGTNTEYMQFVLSIGPSAPVRTVFDRLNNPAMQSILSVLGEYTSIQVLKLGLLRLSLWEVIALVKSLPLLSDLYTSIPAIEQWPTGAPKHKRPAYVIANYAPTGERFRCWHIVINSGNRLKNFVRCVLLLALICPNFDYAAVDVEYRENFMMCMNNMITTDGFRPHATRLRRLLFGGWRNEILSDKTIKARNMALISAARARMNGQSIEDVHEE</sequence>
<organism evidence="1 2">
    <name type="scientific">Coemansia aciculifera</name>
    <dbReference type="NCBI Taxonomy" id="417176"/>
    <lineage>
        <taxon>Eukaryota</taxon>
        <taxon>Fungi</taxon>
        <taxon>Fungi incertae sedis</taxon>
        <taxon>Zoopagomycota</taxon>
        <taxon>Kickxellomycotina</taxon>
        <taxon>Kickxellomycetes</taxon>
        <taxon>Kickxellales</taxon>
        <taxon>Kickxellaceae</taxon>
        <taxon>Coemansia</taxon>
    </lineage>
</organism>
<evidence type="ECO:0000313" key="2">
    <source>
        <dbReference type="Proteomes" id="UP001140074"/>
    </source>
</evidence>
<reference evidence="1" key="1">
    <citation type="submission" date="2022-07" db="EMBL/GenBank/DDBJ databases">
        <title>Phylogenomic reconstructions and comparative analyses of Kickxellomycotina fungi.</title>
        <authorList>
            <person name="Reynolds N.K."/>
            <person name="Stajich J.E."/>
            <person name="Barry K."/>
            <person name="Grigoriev I.V."/>
            <person name="Crous P."/>
            <person name="Smith M.E."/>
        </authorList>
    </citation>
    <scope>NUCLEOTIDE SEQUENCE</scope>
    <source>
        <strain evidence="1">RSA 476</strain>
    </source>
</reference>
<gene>
    <name evidence="1" type="ORF">GGH94_005059</name>
</gene>
<name>A0A9W8IGN4_9FUNG</name>